<evidence type="ECO:0000256" key="1">
    <source>
        <dbReference type="SAM" id="Phobius"/>
    </source>
</evidence>
<protein>
    <submittedName>
        <fullName evidence="2">Uncharacterized protein</fullName>
    </submittedName>
</protein>
<reference evidence="2 3" key="1">
    <citation type="submission" date="2015-09" db="EMBL/GenBank/DDBJ databases">
        <authorList>
            <consortium name="Pathogen Informatics"/>
        </authorList>
    </citation>
    <scope>NUCLEOTIDE SEQUENCE [LARGE SCALE GENOMIC DNA]</scope>
    <source>
        <strain evidence="2 3">2789STDY5834876</strain>
    </source>
</reference>
<evidence type="ECO:0000313" key="2">
    <source>
        <dbReference type="EMBL" id="CUO85196.1"/>
    </source>
</evidence>
<feature type="transmembrane region" description="Helical" evidence="1">
    <location>
        <begin position="121"/>
        <end position="142"/>
    </location>
</feature>
<keyword evidence="1" id="KW-1133">Transmembrane helix</keyword>
<feature type="transmembrane region" description="Helical" evidence="1">
    <location>
        <begin position="87"/>
        <end position="109"/>
    </location>
</feature>
<proteinExistence type="predicted"/>
<organism evidence="2 3">
    <name type="scientific">Faecalicatena contorta</name>
    <dbReference type="NCBI Taxonomy" id="39482"/>
    <lineage>
        <taxon>Bacteria</taxon>
        <taxon>Bacillati</taxon>
        <taxon>Bacillota</taxon>
        <taxon>Clostridia</taxon>
        <taxon>Lachnospirales</taxon>
        <taxon>Lachnospiraceae</taxon>
        <taxon>Faecalicatena</taxon>
    </lineage>
</organism>
<feature type="transmembrane region" description="Helical" evidence="1">
    <location>
        <begin position="48"/>
        <end position="66"/>
    </location>
</feature>
<dbReference type="Proteomes" id="UP000095544">
    <property type="component" value="Unassembled WGS sequence"/>
</dbReference>
<dbReference type="AlphaFoldDB" id="A0A174IG71"/>
<sequence length="205" mass="22824">MVKYLEILKENTRHNIPVHAMIAILLLCFSPLVLGVENLPYEDAAKVLERYVALLGIIMLTPVFLPEQNPDLRDLIRSKYTKITAIYGIRVLEAVVLLAILLGVYMAVLSYNSCQLHILPYYGGTLAEMLFVGGLGIFGFALFDNLIAGYMIPVFYYIVAFGSGAKYLKVFYPFSMSQGSYAEKFWLLAGGLILIAAGILIRGRK</sequence>
<accession>A0A174IG71</accession>
<name>A0A174IG71_9FIRM</name>
<keyword evidence="1" id="KW-0472">Membrane</keyword>
<feature type="transmembrane region" description="Helical" evidence="1">
    <location>
        <begin position="184"/>
        <end position="201"/>
    </location>
</feature>
<evidence type="ECO:0000313" key="3">
    <source>
        <dbReference type="Proteomes" id="UP000095544"/>
    </source>
</evidence>
<dbReference type="STRING" id="39482.ERS852491_03514"/>
<dbReference type="EMBL" id="CYZU01000038">
    <property type="protein sequence ID" value="CUO85196.1"/>
    <property type="molecule type" value="Genomic_DNA"/>
</dbReference>
<dbReference type="OrthoDB" id="1749390at2"/>
<dbReference type="RefSeq" id="WP_055154455.1">
    <property type="nucleotide sequence ID" value="NZ_CYZU01000038.1"/>
</dbReference>
<keyword evidence="1" id="KW-0812">Transmembrane</keyword>
<feature type="transmembrane region" description="Helical" evidence="1">
    <location>
        <begin position="154"/>
        <end position="172"/>
    </location>
</feature>
<gene>
    <name evidence="2" type="ORF">ERS852491_03514</name>
</gene>
<feature type="transmembrane region" description="Helical" evidence="1">
    <location>
        <begin position="16"/>
        <end position="36"/>
    </location>
</feature>